<dbReference type="Gene3D" id="1.10.287.570">
    <property type="entry name" value="Helical hairpin bin"/>
    <property type="match status" value="1"/>
</dbReference>
<dbReference type="WBParaSite" id="PEQ_0000960201-mRNA-1">
    <property type="protein sequence ID" value="PEQ_0000960201-mRNA-1"/>
    <property type="gene ID" value="PEQ_0000960201"/>
</dbReference>
<organism evidence="7 8">
    <name type="scientific">Parascaris equorum</name>
    <name type="common">Equine roundworm</name>
    <dbReference type="NCBI Taxonomy" id="6256"/>
    <lineage>
        <taxon>Eukaryota</taxon>
        <taxon>Metazoa</taxon>
        <taxon>Ecdysozoa</taxon>
        <taxon>Nematoda</taxon>
        <taxon>Chromadorea</taxon>
        <taxon>Rhabditida</taxon>
        <taxon>Spirurina</taxon>
        <taxon>Ascaridomorpha</taxon>
        <taxon>Ascaridoidea</taxon>
        <taxon>Ascarididae</taxon>
        <taxon>Parascaris</taxon>
    </lineage>
</organism>
<feature type="domain" description="Bicarbonate transporter-like transmembrane" evidence="6">
    <location>
        <begin position="65"/>
        <end position="136"/>
    </location>
</feature>
<evidence type="ECO:0000259" key="6">
    <source>
        <dbReference type="Pfam" id="PF00955"/>
    </source>
</evidence>
<dbReference type="InterPro" id="IPR011531">
    <property type="entry name" value="HCO3_transpt-like_TM_dom"/>
</dbReference>
<feature type="transmembrane region" description="Helical" evidence="5">
    <location>
        <begin position="76"/>
        <end position="94"/>
    </location>
</feature>
<evidence type="ECO:0000313" key="7">
    <source>
        <dbReference type="Proteomes" id="UP000887564"/>
    </source>
</evidence>
<dbReference type="InterPro" id="IPR003020">
    <property type="entry name" value="HCO3_transpt_euk"/>
</dbReference>
<sequence>MTNEKSRVDGLFRRKAPFFISDFTDFFRGRLSQSLAAAVFLFFANVTSIITFGAVMERALHHQVVCLTNGWEFLPFRFWVGMWISVVLVILVATDMSALVGLITRFTEEAFATLISVVFIIQSFEKLVEISHDAPIITDPRYSLFL</sequence>
<evidence type="ECO:0000313" key="8">
    <source>
        <dbReference type="WBParaSite" id="PEQ_0000960201-mRNA-1"/>
    </source>
</evidence>
<comment type="subcellular location">
    <subcellularLocation>
        <location evidence="1">Membrane</location>
        <topology evidence="1">Multi-pass membrane protein</topology>
    </subcellularLocation>
</comment>
<dbReference type="PANTHER" id="PTHR11453:SF36">
    <property type="entry name" value="ANION EXCHANGE PROTEIN"/>
    <property type="match status" value="1"/>
</dbReference>
<reference evidence="8" key="1">
    <citation type="submission" date="2022-11" db="UniProtKB">
        <authorList>
            <consortium name="WormBaseParasite"/>
        </authorList>
    </citation>
    <scope>IDENTIFICATION</scope>
</reference>
<keyword evidence="7" id="KW-1185">Reference proteome</keyword>
<accession>A0A914RTK3</accession>
<feature type="domain" description="Bicarbonate transporter-like transmembrane" evidence="6">
    <location>
        <begin position="12"/>
        <end position="61"/>
    </location>
</feature>
<dbReference type="GO" id="GO:0006820">
    <property type="term" value="P:monoatomic anion transport"/>
    <property type="evidence" value="ECO:0007669"/>
    <property type="project" value="InterPro"/>
</dbReference>
<protein>
    <submittedName>
        <fullName evidence="8">Bicarbonate transporter-like transmembrane domain-containing protein</fullName>
    </submittedName>
</protein>
<dbReference type="GO" id="GO:0005886">
    <property type="term" value="C:plasma membrane"/>
    <property type="evidence" value="ECO:0007669"/>
    <property type="project" value="TreeGrafter"/>
</dbReference>
<dbReference type="GO" id="GO:0051453">
    <property type="term" value="P:regulation of intracellular pH"/>
    <property type="evidence" value="ECO:0007669"/>
    <property type="project" value="TreeGrafter"/>
</dbReference>
<dbReference type="Pfam" id="PF00955">
    <property type="entry name" value="HCO3_cotransp"/>
    <property type="match status" value="2"/>
</dbReference>
<keyword evidence="3 5" id="KW-1133">Transmembrane helix</keyword>
<dbReference type="GO" id="GO:0008510">
    <property type="term" value="F:sodium:bicarbonate symporter activity"/>
    <property type="evidence" value="ECO:0007669"/>
    <property type="project" value="TreeGrafter"/>
</dbReference>
<evidence type="ECO:0000256" key="2">
    <source>
        <dbReference type="ARBA" id="ARBA00022692"/>
    </source>
</evidence>
<evidence type="ECO:0000256" key="5">
    <source>
        <dbReference type="SAM" id="Phobius"/>
    </source>
</evidence>
<dbReference type="AlphaFoldDB" id="A0A914RTK3"/>
<name>A0A914RTK3_PAREQ</name>
<evidence type="ECO:0000256" key="4">
    <source>
        <dbReference type="ARBA" id="ARBA00023136"/>
    </source>
</evidence>
<keyword evidence="2 5" id="KW-0812">Transmembrane</keyword>
<dbReference type="Proteomes" id="UP000887564">
    <property type="component" value="Unplaced"/>
</dbReference>
<keyword evidence="4 5" id="KW-0472">Membrane</keyword>
<feature type="transmembrane region" description="Helical" evidence="5">
    <location>
        <begin position="35"/>
        <end position="56"/>
    </location>
</feature>
<proteinExistence type="predicted"/>
<dbReference type="GO" id="GO:0005452">
    <property type="term" value="F:solute:inorganic anion antiporter activity"/>
    <property type="evidence" value="ECO:0007669"/>
    <property type="project" value="InterPro"/>
</dbReference>
<evidence type="ECO:0000256" key="1">
    <source>
        <dbReference type="ARBA" id="ARBA00004141"/>
    </source>
</evidence>
<evidence type="ECO:0000256" key="3">
    <source>
        <dbReference type="ARBA" id="ARBA00022989"/>
    </source>
</evidence>
<dbReference type="PANTHER" id="PTHR11453">
    <property type="entry name" value="ANION EXCHANGE PROTEIN"/>
    <property type="match status" value="1"/>
</dbReference>